<reference evidence="9 11" key="1">
    <citation type="journal article" date="2005" name="Environ. Microbiol.">
        <title>Genetic and functional properties of uncultivated thermophilic crenarchaeotes from a subsurface gold mine as revealed by analysis of genome fragments.</title>
        <authorList>
            <person name="Nunoura T."/>
            <person name="Hirayama H."/>
            <person name="Takami H."/>
            <person name="Oida H."/>
            <person name="Nishi S."/>
            <person name="Shimamura S."/>
            <person name="Suzuki Y."/>
            <person name="Inagaki F."/>
            <person name="Takai K."/>
            <person name="Nealson K.H."/>
            <person name="Horikoshi K."/>
        </authorList>
    </citation>
    <scope>NUCLEOTIDE SEQUENCE [LARGE SCALE GENOMIC DNA]</scope>
</reference>
<keyword evidence="2" id="KW-0813">Transport</keyword>
<dbReference type="CDD" id="cd17321">
    <property type="entry name" value="MFS_MMR_MDR_like"/>
    <property type="match status" value="1"/>
</dbReference>
<evidence type="ECO:0000313" key="9">
    <source>
        <dbReference type="EMBL" id="BAJ47250.1"/>
    </source>
</evidence>
<feature type="transmembrane region" description="Helical" evidence="7">
    <location>
        <begin position="94"/>
        <end position="119"/>
    </location>
</feature>
<keyword evidence="3" id="KW-1003">Cell membrane</keyword>
<dbReference type="AlphaFoldDB" id="E6N4N1"/>
<reference evidence="9 11" key="2">
    <citation type="journal article" date="2011" name="Nucleic Acids Res.">
        <title>Insights into the evolution of Archaea and eukaryotic protein modifier systems revealed by the genome of a novel archaeal group.</title>
        <authorList>
            <person name="Nunoura T."/>
            <person name="Takaki Y."/>
            <person name="Kakuta J."/>
            <person name="Nishi S."/>
            <person name="Sugahara J."/>
            <person name="Kazama H."/>
            <person name="Chee G."/>
            <person name="Hattori M."/>
            <person name="Kanai A."/>
            <person name="Atomi H."/>
            <person name="Takai K."/>
            <person name="Takami H."/>
        </authorList>
    </citation>
    <scope>NUCLEOTIDE SEQUENCE [LARGE SCALE GENOMIC DNA]</scope>
</reference>
<evidence type="ECO:0000256" key="7">
    <source>
        <dbReference type="SAM" id="Phobius"/>
    </source>
</evidence>
<dbReference type="PANTHER" id="PTHR42718:SF46">
    <property type="entry name" value="BLR6921 PROTEIN"/>
    <property type="match status" value="1"/>
</dbReference>
<dbReference type="InterPro" id="IPR020846">
    <property type="entry name" value="MFS_dom"/>
</dbReference>
<feature type="domain" description="Major facilitator superfamily (MFS) profile" evidence="8">
    <location>
        <begin position="1"/>
        <end position="448"/>
    </location>
</feature>
<dbReference type="EMBL" id="AP011831">
    <property type="protein sequence ID" value="BAJ47250.1"/>
    <property type="molecule type" value="Genomic_DNA"/>
</dbReference>
<evidence type="ECO:0000313" key="10">
    <source>
        <dbReference type="EMBL" id="BAJ50084.1"/>
    </source>
</evidence>
<keyword evidence="5 7" id="KW-1133">Transmembrane helix</keyword>
<dbReference type="Proteomes" id="UP000008120">
    <property type="component" value="Chromosome"/>
</dbReference>
<evidence type="ECO:0000256" key="6">
    <source>
        <dbReference type="ARBA" id="ARBA00023136"/>
    </source>
</evidence>
<feature type="transmembrane region" description="Helical" evidence="7">
    <location>
        <begin position="418"/>
        <end position="442"/>
    </location>
</feature>
<dbReference type="KEGG" id="csu:CSUB_C0223"/>
<dbReference type="GO" id="GO:0005886">
    <property type="term" value="C:plasma membrane"/>
    <property type="evidence" value="ECO:0007669"/>
    <property type="project" value="UniProtKB-SubCell"/>
</dbReference>
<comment type="subcellular location">
    <subcellularLocation>
        <location evidence="1">Cell membrane</location>
        <topology evidence="1">Multi-pass membrane protein</topology>
    </subcellularLocation>
</comment>
<feature type="transmembrane region" description="Helical" evidence="7">
    <location>
        <begin position="60"/>
        <end position="82"/>
    </location>
</feature>
<dbReference type="EMBL" id="BA000048">
    <property type="protein sequence ID" value="BAJ50084.1"/>
    <property type="molecule type" value="Genomic_DNA"/>
</dbReference>
<name>E6N4N1_CALS0</name>
<evidence type="ECO:0000313" key="11">
    <source>
        <dbReference type="Proteomes" id="UP000008120"/>
    </source>
</evidence>
<dbReference type="InterPro" id="IPR036259">
    <property type="entry name" value="MFS_trans_sf"/>
</dbReference>
<dbReference type="Gene3D" id="1.20.1720.10">
    <property type="entry name" value="Multidrug resistance protein D"/>
    <property type="match status" value="1"/>
</dbReference>
<feature type="transmembrane region" description="Helical" evidence="7">
    <location>
        <begin position="6"/>
        <end position="21"/>
    </location>
</feature>
<dbReference type="GO" id="GO:0022857">
    <property type="term" value="F:transmembrane transporter activity"/>
    <property type="evidence" value="ECO:0007669"/>
    <property type="project" value="InterPro"/>
</dbReference>
<dbReference type="BioCyc" id="CCAL311458:G131R-226-MONOMER"/>
<dbReference type="STRING" id="311458.CSUB_C0223"/>
<feature type="transmembrane region" description="Helical" evidence="7">
    <location>
        <begin position="312"/>
        <end position="332"/>
    </location>
</feature>
<feature type="transmembrane region" description="Helical" evidence="7">
    <location>
        <begin position="33"/>
        <end position="54"/>
    </location>
</feature>
<organism evidence="9 11">
    <name type="scientific">Caldiarchaeum subterraneum</name>
    <dbReference type="NCBI Taxonomy" id="311458"/>
    <lineage>
        <taxon>Archaea</taxon>
        <taxon>Nitrososphaerota</taxon>
        <taxon>Candidatus Caldarchaeales</taxon>
        <taxon>Candidatus Caldarchaeaceae</taxon>
        <taxon>Candidatus Caldarchaeum</taxon>
    </lineage>
</organism>
<keyword evidence="4 7" id="KW-0812">Transmembrane</keyword>
<evidence type="ECO:0000256" key="4">
    <source>
        <dbReference type="ARBA" id="ARBA00022692"/>
    </source>
</evidence>
<dbReference type="Pfam" id="PF07690">
    <property type="entry name" value="MFS_1"/>
    <property type="match status" value="2"/>
</dbReference>
<dbReference type="SUPFAM" id="SSF103473">
    <property type="entry name" value="MFS general substrate transporter"/>
    <property type="match status" value="1"/>
</dbReference>
<accession>E6N4N1</accession>
<gene>
    <name evidence="10" type="ORF">CSUB_C0223</name>
    <name evidence="9" type="ORF">HGMM_F15E11C24</name>
</gene>
<feature type="transmembrane region" description="Helical" evidence="7">
    <location>
        <begin position="338"/>
        <end position="357"/>
    </location>
</feature>
<sequence length="451" mass="48687">MAGWVPITYLIVITALMPLLGQYSDSKSRKNMFIVGLLIFASAAYLSSTAFTIYELLVYRALQGIGAALVLANSRALIVDVFEEKGGGLAMGVHVAVIYSALLMGPLLGGVILTLTSLIGWRDVFLLNVPVCLVSAALVYITYPREKALHKKSAEKIDWLSGILLLIGVFNLLGGVTLWPIHKGIIEVLVEEVRIFGLYLRPFFYISFPAWLMVALGLLSVMLYVFRERRKSDSQVIPLKLLSTNTRLRSASLAILLLYSAHHGVWVVVSFYLTALMGLDPVTAGFVLGVLPLTVLAVSPIGGLLSDKYGYSAVSTLGLFICSLALFALSLVSQQSSIIYVAISLTILGIGIGLFAAPNTNSALASVEPETRAQVNGLMGFMRHLGQTLSIALSTIILDYSIGYEKFLEGGVIEINSFIRGVSFNFLLGGVIAAIAAVIVLWHEVLARNRG</sequence>
<protein>
    <submittedName>
        <fullName evidence="9">Major facilitator superfamily MFS</fullName>
    </submittedName>
</protein>
<dbReference type="InterPro" id="IPR011701">
    <property type="entry name" value="MFS"/>
</dbReference>
<proteinExistence type="predicted"/>
<evidence type="ECO:0000259" key="8">
    <source>
        <dbReference type="PROSITE" id="PS50850"/>
    </source>
</evidence>
<evidence type="ECO:0000256" key="5">
    <source>
        <dbReference type="ARBA" id="ARBA00022989"/>
    </source>
</evidence>
<keyword evidence="6 7" id="KW-0472">Membrane</keyword>
<dbReference type="PROSITE" id="PS50850">
    <property type="entry name" value="MFS"/>
    <property type="match status" value="1"/>
</dbReference>
<evidence type="ECO:0000256" key="1">
    <source>
        <dbReference type="ARBA" id="ARBA00004651"/>
    </source>
</evidence>
<feature type="transmembrane region" description="Helical" evidence="7">
    <location>
        <begin position="125"/>
        <end position="143"/>
    </location>
</feature>
<evidence type="ECO:0000256" key="3">
    <source>
        <dbReference type="ARBA" id="ARBA00022475"/>
    </source>
</evidence>
<feature type="transmembrane region" description="Helical" evidence="7">
    <location>
        <begin position="163"/>
        <end position="182"/>
    </location>
</feature>
<dbReference type="PANTHER" id="PTHR42718">
    <property type="entry name" value="MAJOR FACILITATOR SUPERFAMILY MULTIDRUG TRANSPORTER MFSC"/>
    <property type="match status" value="1"/>
</dbReference>
<feature type="transmembrane region" description="Helical" evidence="7">
    <location>
        <begin position="253"/>
        <end position="273"/>
    </location>
</feature>
<feature type="transmembrane region" description="Helical" evidence="7">
    <location>
        <begin position="202"/>
        <end position="226"/>
    </location>
</feature>
<evidence type="ECO:0000256" key="2">
    <source>
        <dbReference type="ARBA" id="ARBA00022448"/>
    </source>
</evidence>
<dbReference type="Gene3D" id="1.20.1250.20">
    <property type="entry name" value="MFS general substrate transporter like domains"/>
    <property type="match status" value="1"/>
</dbReference>
<feature type="transmembrane region" description="Helical" evidence="7">
    <location>
        <begin position="285"/>
        <end position="305"/>
    </location>
</feature>